<gene>
    <name evidence="1" type="ORF">AB6A68_15425</name>
</gene>
<name>A0ABV3Y6I7_9ACTN</name>
<organism evidence="1 2">
    <name type="scientific">Ferrimicrobium acidiphilum</name>
    <dbReference type="NCBI Taxonomy" id="121039"/>
    <lineage>
        <taxon>Bacteria</taxon>
        <taxon>Bacillati</taxon>
        <taxon>Actinomycetota</taxon>
        <taxon>Acidimicrobiia</taxon>
        <taxon>Acidimicrobiales</taxon>
        <taxon>Acidimicrobiaceae</taxon>
        <taxon>Ferrimicrobium</taxon>
    </lineage>
</organism>
<evidence type="ECO:0000313" key="1">
    <source>
        <dbReference type="EMBL" id="MEX6431192.1"/>
    </source>
</evidence>
<dbReference type="Proteomes" id="UP001560267">
    <property type="component" value="Unassembled WGS sequence"/>
</dbReference>
<sequence>YELKKNRNEIAQSLGISHATVSRILGLAGERGVALLALGDAELKALMYPNPAGPKPSTTKAPIDFAHVVSELGRKSMTRALLYQ</sequence>
<evidence type="ECO:0000313" key="2">
    <source>
        <dbReference type="Proteomes" id="UP001560267"/>
    </source>
</evidence>
<feature type="non-terminal residue" evidence="1">
    <location>
        <position position="1"/>
    </location>
</feature>
<protein>
    <submittedName>
        <fullName evidence="1">Uncharacterized protein</fullName>
    </submittedName>
</protein>
<dbReference type="Gene3D" id="1.10.10.60">
    <property type="entry name" value="Homeodomain-like"/>
    <property type="match status" value="1"/>
</dbReference>
<accession>A0ABV3Y6I7</accession>
<proteinExistence type="predicted"/>
<keyword evidence="2" id="KW-1185">Reference proteome</keyword>
<dbReference type="EMBL" id="JBFSHR010000400">
    <property type="protein sequence ID" value="MEX6431192.1"/>
    <property type="molecule type" value="Genomic_DNA"/>
</dbReference>
<reference evidence="1 2" key="1">
    <citation type="submission" date="2024-07" db="EMBL/GenBank/DDBJ databases">
        <title>Draft Genome Sequence of Ferrimicrobium acidiphilum Strain YE2023, Isolated from a Pulp of Bioleach Reactor.</title>
        <authorList>
            <person name="Elkina Y.A."/>
            <person name="Bulaeva A.G."/>
            <person name="Beletsky A.V."/>
            <person name="Mardanov A.V."/>
        </authorList>
    </citation>
    <scope>NUCLEOTIDE SEQUENCE [LARGE SCALE GENOMIC DNA]</scope>
    <source>
        <strain evidence="1 2">YE2023</strain>
    </source>
</reference>
<comment type="caution">
    <text evidence="1">The sequence shown here is derived from an EMBL/GenBank/DDBJ whole genome shotgun (WGS) entry which is preliminary data.</text>
</comment>
<feature type="non-terminal residue" evidence="1">
    <location>
        <position position="84"/>
    </location>
</feature>